<dbReference type="PROSITE" id="PS00636">
    <property type="entry name" value="DNAJ_1"/>
    <property type="match status" value="1"/>
</dbReference>
<dbReference type="EMBL" id="LFJN01000011">
    <property type="protein sequence ID" value="KPI40839.1"/>
    <property type="molecule type" value="Genomic_DNA"/>
</dbReference>
<dbReference type="STRING" id="1664694.A0A0N0NN10"/>
<dbReference type="InterPro" id="IPR036869">
    <property type="entry name" value="J_dom_sf"/>
</dbReference>
<keyword evidence="3" id="KW-1133">Transmembrane helix</keyword>
<dbReference type="SUPFAM" id="SSF46565">
    <property type="entry name" value="Chaperone J-domain"/>
    <property type="match status" value="1"/>
</dbReference>
<dbReference type="CDD" id="cd06257">
    <property type="entry name" value="DnaJ"/>
    <property type="match status" value="1"/>
</dbReference>
<accession>A0A0N0NN10</accession>
<evidence type="ECO:0000256" key="1">
    <source>
        <dbReference type="ARBA" id="ARBA00023186"/>
    </source>
</evidence>
<comment type="caution">
    <text evidence="5">The sequence shown here is derived from an EMBL/GenBank/DDBJ whole genome shotgun (WGS) entry which is preliminary data.</text>
</comment>
<dbReference type="GeneID" id="28731512"/>
<dbReference type="OrthoDB" id="442087at2759"/>
<dbReference type="InterPro" id="IPR018253">
    <property type="entry name" value="DnaJ_domain_CS"/>
</dbReference>
<dbReference type="Proteomes" id="UP000038010">
    <property type="component" value="Unassembled WGS sequence"/>
</dbReference>
<dbReference type="Pfam" id="PF00226">
    <property type="entry name" value="DnaJ"/>
    <property type="match status" value="1"/>
</dbReference>
<organism evidence="5 6">
    <name type="scientific">Cyphellophora attinorum</name>
    <dbReference type="NCBI Taxonomy" id="1664694"/>
    <lineage>
        <taxon>Eukaryota</taxon>
        <taxon>Fungi</taxon>
        <taxon>Dikarya</taxon>
        <taxon>Ascomycota</taxon>
        <taxon>Pezizomycotina</taxon>
        <taxon>Eurotiomycetes</taxon>
        <taxon>Chaetothyriomycetidae</taxon>
        <taxon>Chaetothyriales</taxon>
        <taxon>Cyphellophoraceae</taxon>
        <taxon>Cyphellophora</taxon>
    </lineage>
</organism>
<evidence type="ECO:0000259" key="4">
    <source>
        <dbReference type="PROSITE" id="PS50076"/>
    </source>
</evidence>
<name>A0A0N0NN10_9EURO</name>
<feature type="compositionally biased region" description="Polar residues" evidence="2">
    <location>
        <begin position="117"/>
        <end position="129"/>
    </location>
</feature>
<feature type="region of interest" description="Disordered" evidence="2">
    <location>
        <begin position="115"/>
        <end position="134"/>
    </location>
</feature>
<dbReference type="PANTHER" id="PTHR44145:SF3">
    <property type="entry name" value="DNAJ HOMOLOG SUBFAMILY A MEMBER 3, MITOCHONDRIAL"/>
    <property type="match status" value="1"/>
</dbReference>
<feature type="transmembrane region" description="Helical" evidence="3">
    <location>
        <begin position="169"/>
        <end position="189"/>
    </location>
</feature>
<feature type="transmembrane region" description="Helical" evidence="3">
    <location>
        <begin position="145"/>
        <end position="162"/>
    </location>
</feature>
<evidence type="ECO:0000256" key="2">
    <source>
        <dbReference type="SAM" id="MobiDB-lite"/>
    </source>
</evidence>
<reference evidence="5 6" key="1">
    <citation type="submission" date="2015-06" db="EMBL/GenBank/DDBJ databases">
        <title>Draft genome of the ant-associated black yeast Phialophora attae CBS 131958.</title>
        <authorList>
            <person name="Moreno L.F."/>
            <person name="Stielow B.J."/>
            <person name="de Hoog S."/>
            <person name="Vicente V.A."/>
            <person name="Weiss V.A."/>
            <person name="de Vries M."/>
            <person name="Cruz L.M."/>
            <person name="Souza E.M."/>
        </authorList>
    </citation>
    <scope>NUCLEOTIDE SEQUENCE [LARGE SCALE GENOMIC DNA]</scope>
    <source>
        <strain evidence="5 6">CBS 131958</strain>
    </source>
</reference>
<dbReference type="InterPro" id="IPR001623">
    <property type="entry name" value="DnaJ_domain"/>
</dbReference>
<dbReference type="Gene3D" id="1.10.287.110">
    <property type="entry name" value="DnaJ domain"/>
    <property type="match status" value="1"/>
</dbReference>
<dbReference type="PROSITE" id="PS50076">
    <property type="entry name" value="DNAJ_2"/>
    <property type="match status" value="1"/>
</dbReference>
<dbReference type="PANTHER" id="PTHR44145">
    <property type="entry name" value="DNAJ HOMOLOG SUBFAMILY A MEMBER 3, MITOCHONDRIAL"/>
    <property type="match status" value="1"/>
</dbReference>
<evidence type="ECO:0000256" key="3">
    <source>
        <dbReference type="SAM" id="Phobius"/>
    </source>
</evidence>
<feature type="transmembrane region" description="Helical" evidence="3">
    <location>
        <begin position="195"/>
        <end position="220"/>
    </location>
</feature>
<evidence type="ECO:0000313" key="6">
    <source>
        <dbReference type="Proteomes" id="UP000038010"/>
    </source>
</evidence>
<keyword evidence="6" id="KW-1185">Reference proteome</keyword>
<feature type="region of interest" description="Disordered" evidence="2">
    <location>
        <begin position="73"/>
        <end position="98"/>
    </location>
</feature>
<protein>
    <submittedName>
        <fullName evidence="5">Chaperone protein DnaJ</fullName>
    </submittedName>
</protein>
<dbReference type="RefSeq" id="XP_018000802.1">
    <property type="nucleotide sequence ID" value="XM_018139632.1"/>
</dbReference>
<sequence length="253" mass="28051">MDNNRFDVREDYYTILGISYEDASDEAKLKQSYHKLAKALHPDKTGQSDSEPFKQVLKAYEVLKDATVRRAYDNARRSQQSQPSSGAFEENNDATRRAPGKAETRFQSFFKPHFASSKPTHAQSANTADTEAWHFDGPGNRNTPMIISAAVELLASLLLVVVTLAIWRLVIAIAAAVSLLASVAVLAFMRLVIAILVVCVVLGLYLMVAMAFAAIIKGLATPDTAKMRKPFRRQYKAFKRKQRSEQARAAPTS</sequence>
<evidence type="ECO:0000313" key="5">
    <source>
        <dbReference type="EMBL" id="KPI40839.1"/>
    </source>
</evidence>
<keyword evidence="3" id="KW-0472">Membrane</keyword>
<dbReference type="VEuPathDB" id="FungiDB:AB675_10834"/>
<dbReference type="SMART" id="SM00271">
    <property type="entry name" value="DnaJ"/>
    <property type="match status" value="1"/>
</dbReference>
<feature type="domain" description="J" evidence="4">
    <location>
        <begin position="11"/>
        <end position="76"/>
    </location>
</feature>
<keyword evidence="1" id="KW-0143">Chaperone</keyword>
<keyword evidence="3" id="KW-0812">Transmembrane</keyword>
<gene>
    <name evidence="5" type="ORF">AB675_10834</name>
</gene>
<proteinExistence type="predicted"/>
<dbReference type="AlphaFoldDB" id="A0A0N0NN10"/>
<dbReference type="InterPro" id="IPR051938">
    <property type="entry name" value="Apopto_cytoskel_mod"/>
</dbReference>